<dbReference type="AlphaFoldDB" id="A0A2V1D9F9"/>
<dbReference type="GO" id="GO:0044550">
    <property type="term" value="P:secondary metabolite biosynthetic process"/>
    <property type="evidence" value="ECO:0007669"/>
    <property type="project" value="TreeGrafter"/>
</dbReference>
<evidence type="ECO:0000313" key="2">
    <source>
        <dbReference type="EMBL" id="PVH93809.1"/>
    </source>
</evidence>
<evidence type="ECO:0000313" key="3">
    <source>
        <dbReference type="Proteomes" id="UP000244855"/>
    </source>
</evidence>
<organism evidence="2 3">
    <name type="scientific">Periconia macrospinosa</name>
    <dbReference type="NCBI Taxonomy" id="97972"/>
    <lineage>
        <taxon>Eukaryota</taxon>
        <taxon>Fungi</taxon>
        <taxon>Dikarya</taxon>
        <taxon>Ascomycota</taxon>
        <taxon>Pezizomycotina</taxon>
        <taxon>Dothideomycetes</taxon>
        <taxon>Pleosporomycetidae</taxon>
        <taxon>Pleosporales</taxon>
        <taxon>Massarineae</taxon>
        <taxon>Periconiaceae</taxon>
        <taxon>Periconia</taxon>
    </lineage>
</organism>
<dbReference type="OrthoDB" id="5106613at2759"/>
<sequence length="107" mass="11873">MGKYSNQTYASFGVALSGRDAPIEGIEGMTGRTNATIPVRYQLLASNGHSPSIADVLELAQSQTTEMNRFQHHGLQNIMRISPECLKVNTSRSRDLLDPHIYIHHLP</sequence>
<dbReference type="GO" id="GO:0031177">
    <property type="term" value="F:phosphopantetheine binding"/>
    <property type="evidence" value="ECO:0007669"/>
    <property type="project" value="TreeGrafter"/>
</dbReference>
<dbReference type="Gene3D" id="3.30.559.30">
    <property type="entry name" value="Nonribosomal peptide synthetase, condensation domain"/>
    <property type="match status" value="1"/>
</dbReference>
<evidence type="ECO:0000256" key="1">
    <source>
        <dbReference type="ARBA" id="ARBA00022598"/>
    </source>
</evidence>
<dbReference type="SUPFAM" id="SSF52777">
    <property type="entry name" value="CoA-dependent acyltransferases"/>
    <property type="match status" value="1"/>
</dbReference>
<dbReference type="GO" id="GO:0016874">
    <property type="term" value="F:ligase activity"/>
    <property type="evidence" value="ECO:0007669"/>
    <property type="project" value="UniProtKB-KW"/>
</dbReference>
<dbReference type="GO" id="GO:0043041">
    <property type="term" value="P:amino acid activation for nonribosomal peptide biosynthetic process"/>
    <property type="evidence" value="ECO:0007669"/>
    <property type="project" value="TreeGrafter"/>
</dbReference>
<keyword evidence="1" id="KW-0436">Ligase</keyword>
<accession>A0A2V1D9F9</accession>
<protein>
    <submittedName>
        <fullName evidence="2">Uncharacterized protein</fullName>
    </submittedName>
</protein>
<keyword evidence="3" id="KW-1185">Reference proteome</keyword>
<proteinExistence type="predicted"/>
<gene>
    <name evidence="2" type="ORF">DM02DRAFT_212288</name>
</gene>
<reference evidence="2 3" key="1">
    <citation type="journal article" date="2018" name="Sci. Rep.">
        <title>Comparative genomics provides insights into the lifestyle and reveals functional heterogeneity of dark septate endophytic fungi.</title>
        <authorList>
            <person name="Knapp D.G."/>
            <person name="Nemeth J.B."/>
            <person name="Barry K."/>
            <person name="Hainaut M."/>
            <person name="Henrissat B."/>
            <person name="Johnson J."/>
            <person name="Kuo A."/>
            <person name="Lim J.H.P."/>
            <person name="Lipzen A."/>
            <person name="Nolan M."/>
            <person name="Ohm R.A."/>
            <person name="Tamas L."/>
            <person name="Grigoriev I.V."/>
            <person name="Spatafora J.W."/>
            <person name="Nagy L.G."/>
            <person name="Kovacs G.M."/>
        </authorList>
    </citation>
    <scope>NUCLEOTIDE SEQUENCE [LARGE SCALE GENOMIC DNA]</scope>
    <source>
        <strain evidence="2 3">DSE2036</strain>
    </source>
</reference>
<dbReference type="PANTHER" id="PTHR45527">
    <property type="entry name" value="NONRIBOSOMAL PEPTIDE SYNTHETASE"/>
    <property type="match status" value="1"/>
</dbReference>
<dbReference type="STRING" id="97972.A0A2V1D9F9"/>
<dbReference type="PANTHER" id="PTHR45527:SF16">
    <property type="entry name" value="NONRIBOSOMAL PEPTIDE SYNTHASE ATNA-RELATED"/>
    <property type="match status" value="1"/>
</dbReference>
<dbReference type="EMBL" id="KZ805566">
    <property type="protein sequence ID" value="PVH93809.1"/>
    <property type="molecule type" value="Genomic_DNA"/>
</dbReference>
<dbReference type="GO" id="GO:0005737">
    <property type="term" value="C:cytoplasm"/>
    <property type="evidence" value="ECO:0007669"/>
    <property type="project" value="TreeGrafter"/>
</dbReference>
<name>A0A2V1D9F9_9PLEO</name>
<dbReference type="Proteomes" id="UP000244855">
    <property type="component" value="Unassembled WGS sequence"/>
</dbReference>